<dbReference type="InterPro" id="IPR000408">
    <property type="entry name" value="Reg_chr_condens"/>
</dbReference>
<name>A0A1I2CHU9_9BACT</name>
<evidence type="ECO:0000256" key="1">
    <source>
        <dbReference type="SAM" id="SignalP"/>
    </source>
</evidence>
<dbReference type="GO" id="GO:0005085">
    <property type="term" value="F:guanyl-nucleotide exchange factor activity"/>
    <property type="evidence" value="ECO:0007669"/>
    <property type="project" value="TreeGrafter"/>
</dbReference>
<feature type="signal peptide" evidence="1">
    <location>
        <begin position="1"/>
        <end position="28"/>
    </location>
</feature>
<dbReference type="InterPro" id="IPR051553">
    <property type="entry name" value="Ran_GTPase-activating"/>
</dbReference>
<gene>
    <name evidence="2" type="ORF">SAMN02745121_05148</name>
</gene>
<evidence type="ECO:0000313" key="3">
    <source>
        <dbReference type="Proteomes" id="UP000199400"/>
    </source>
</evidence>
<dbReference type="PROSITE" id="PS51257">
    <property type="entry name" value="PROKAR_LIPOPROTEIN"/>
    <property type="match status" value="1"/>
</dbReference>
<evidence type="ECO:0000313" key="2">
    <source>
        <dbReference type="EMBL" id="SFE67818.1"/>
    </source>
</evidence>
<keyword evidence="1" id="KW-0732">Signal</keyword>
<dbReference type="Pfam" id="PF13540">
    <property type="entry name" value="RCC1_2"/>
    <property type="match status" value="2"/>
</dbReference>
<protein>
    <submittedName>
        <fullName evidence="2">Regulator of chromosome condensation (RCC1) repeat-containing protein</fullName>
    </submittedName>
</protein>
<dbReference type="Gene3D" id="2.130.10.30">
    <property type="entry name" value="Regulator of chromosome condensation 1/beta-lactamase-inhibitor protein II"/>
    <property type="match status" value="2"/>
</dbReference>
<dbReference type="SUPFAM" id="SSF50985">
    <property type="entry name" value="RCC1/BLIP-II"/>
    <property type="match status" value="1"/>
</dbReference>
<dbReference type="PROSITE" id="PS50012">
    <property type="entry name" value="RCC1_3"/>
    <property type="match status" value="2"/>
</dbReference>
<dbReference type="Proteomes" id="UP000199400">
    <property type="component" value="Unassembled WGS sequence"/>
</dbReference>
<dbReference type="EMBL" id="FOMX01000017">
    <property type="protein sequence ID" value="SFE67818.1"/>
    <property type="molecule type" value="Genomic_DNA"/>
</dbReference>
<organism evidence="2 3">
    <name type="scientific">Nannocystis exedens</name>
    <dbReference type="NCBI Taxonomy" id="54"/>
    <lineage>
        <taxon>Bacteria</taxon>
        <taxon>Pseudomonadati</taxon>
        <taxon>Myxococcota</taxon>
        <taxon>Polyangia</taxon>
        <taxon>Nannocystales</taxon>
        <taxon>Nannocystaceae</taxon>
        <taxon>Nannocystis</taxon>
    </lineage>
</organism>
<dbReference type="RefSeq" id="WP_096326620.1">
    <property type="nucleotide sequence ID" value="NZ_FOMX01000017.1"/>
</dbReference>
<reference evidence="3" key="1">
    <citation type="submission" date="2016-10" db="EMBL/GenBank/DDBJ databases">
        <authorList>
            <person name="Varghese N."/>
            <person name="Submissions S."/>
        </authorList>
    </citation>
    <scope>NUCLEOTIDE SEQUENCE [LARGE SCALE GENOMIC DNA]</scope>
    <source>
        <strain evidence="3">ATCC 25963</strain>
    </source>
</reference>
<dbReference type="PANTHER" id="PTHR45982">
    <property type="entry name" value="REGULATOR OF CHROMOSOME CONDENSATION"/>
    <property type="match status" value="1"/>
</dbReference>
<accession>A0A1I2CHU9</accession>
<proteinExistence type="predicted"/>
<dbReference type="AlphaFoldDB" id="A0A1I2CHU9"/>
<keyword evidence="3" id="KW-1185">Reference proteome</keyword>
<feature type="chain" id="PRO_5011504067" evidence="1">
    <location>
        <begin position="29"/>
        <end position="375"/>
    </location>
</feature>
<dbReference type="GO" id="GO:0005737">
    <property type="term" value="C:cytoplasm"/>
    <property type="evidence" value="ECO:0007669"/>
    <property type="project" value="TreeGrafter"/>
</dbReference>
<sequence>MPTTTRRSGPDALRLALSLGLLAGCTSAAPGNAGDARRVTSLATGVMHTCARFADGAVRCWGYCDVRCGRLGEAGPSPPLRIEALPAAEGIAVGDDHGCAWHADGRVSCWGSNYYGALGIPADIRSPVPVTVSGVEDVVELVARSHDTCARHRDGGVTCWGGIARVADESAEQAAARLPRRIEGVTRASDLFVADEVMVCAREQSGAVGCWSQQERSARIGPPEQFRGVVARPGCNCALLDDGTASCHAFGLPGAMMGDGTHGPAPTLPCSIDRIKNVRELVTSSSFGCALDRAGKVLCWGELALEIQGDRGIVWPGPAPREVAGLSDVTSLVASMSNVCALKSDGSVWCFGQDGFGQISGREGKPTTEPRRVEF</sequence>
<dbReference type="OrthoDB" id="5519010at2"/>
<dbReference type="InterPro" id="IPR009091">
    <property type="entry name" value="RCC1/BLIP-II"/>
</dbReference>
<dbReference type="PANTHER" id="PTHR45982:SF1">
    <property type="entry name" value="REGULATOR OF CHROMOSOME CONDENSATION"/>
    <property type="match status" value="1"/>
</dbReference>
<dbReference type="STRING" id="54.SAMN02745121_05148"/>